<dbReference type="PANTHER" id="PTHR11358:SF26">
    <property type="entry name" value="GUANIDINO ACID HYDROLASE, MITOCHONDRIAL"/>
    <property type="match status" value="1"/>
</dbReference>
<evidence type="ECO:0000313" key="16">
    <source>
        <dbReference type="Proteomes" id="UP000245539"/>
    </source>
</evidence>
<keyword evidence="4" id="KW-0661">Putrescine biosynthesis</keyword>
<reference evidence="15 16" key="1">
    <citation type="submission" date="2018-05" db="EMBL/GenBank/DDBJ databases">
        <title>Leucothrix arctica sp. nov., isolated from Arctic seawater.</title>
        <authorList>
            <person name="Choi A."/>
            <person name="Baek K."/>
        </authorList>
    </citation>
    <scope>NUCLEOTIDE SEQUENCE [LARGE SCALE GENOMIC DNA]</scope>
    <source>
        <strain evidence="15 16">JCM 18388</strain>
    </source>
</reference>
<keyword evidence="7 13" id="KW-0464">Manganese</keyword>
<evidence type="ECO:0000256" key="2">
    <source>
        <dbReference type="ARBA" id="ARBA00022723"/>
    </source>
</evidence>
<dbReference type="EMBL" id="QGKM01000022">
    <property type="protein sequence ID" value="PWQ97821.1"/>
    <property type="molecule type" value="Genomic_DNA"/>
</dbReference>
<feature type="binding site" evidence="13">
    <location>
        <position position="146"/>
    </location>
    <ligand>
        <name>Mn(2+)</name>
        <dbReference type="ChEBI" id="CHEBI:29035"/>
        <label>1</label>
    </ligand>
</feature>
<evidence type="ECO:0000256" key="5">
    <source>
        <dbReference type="ARBA" id="ARBA00023066"/>
    </source>
</evidence>
<name>A0A317CI27_9GAMM</name>
<evidence type="ECO:0000256" key="1">
    <source>
        <dbReference type="ARBA" id="ARBA00009227"/>
    </source>
</evidence>
<comment type="catalytic activity">
    <reaction evidence="8">
        <text>agmatine + H2O = urea + putrescine</text>
        <dbReference type="Rhea" id="RHEA:13929"/>
        <dbReference type="ChEBI" id="CHEBI:15377"/>
        <dbReference type="ChEBI" id="CHEBI:16199"/>
        <dbReference type="ChEBI" id="CHEBI:58145"/>
        <dbReference type="ChEBI" id="CHEBI:326268"/>
        <dbReference type="EC" id="3.5.3.11"/>
    </reaction>
</comment>
<dbReference type="EC" id="3.5.3.11" evidence="10"/>
<dbReference type="CDD" id="cd11592">
    <property type="entry name" value="Agmatinase_PAH"/>
    <property type="match status" value="1"/>
</dbReference>
<dbReference type="InterPro" id="IPR005925">
    <property type="entry name" value="Agmatinase-rel"/>
</dbReference>
<evidence type="ECO:0000256" key="13">
    <source>
        <dbReference type="PIRSR" id="PIRSR036979-1"/>
    </source>
</evidence>
<feature type="binding site" evidence="13">
    <location>
        <position position="231"/>
    </location>
    <ligand>
        <name>Mn(2+)</name>
        <dbReference type="ChEBI" id="CHEBI:29035"/>
        <label>1</label>
    </ligand>
</feature>
<evidence type="ECO:0000256" key="3">
    <source>
        <dbReference type="ARBA" id="ARBA00022801"/>
    </source>
</evidence>
<evidence type="ECO:0000256" key="14">
    <source>
        <dbReference type="RuleBase" id="RU003684"/>
    </source>
</evidence>
<dbReference type="NCBIfam" id="NF002564">
    <property type="entry name" value="PRK02190.1"/>
    <property type="match status" value="1"/>
</dbReference>
<dbReference type="InterPro" id="IPR023696">
    <property type="entry name" value="Ureohydrolase_dom_sf"/>
</dbReference>
<dbReference type="GO" id="GO:0033389">
    <property type="term" value="P:putrescine biosynthetic process from arginine, via agmatine"/>
    <property type="evidence" value="ECO:0007669"/>
    <property type="project" value="TreeGrafter"/>
</dbReference>
<organism evidence="15 16">
    <name type="scientific">Leucothrix pacifica</name>
    <dbReference type="NCBI Taxonomy" id="1247513"/>
    <lineage>
        <taxon>Bacteria</taxon>
        <taxon>Pseudomonadati</taxon>
        <taxon>Pseudomonadota</taxon>
        <taxon>Gammaproteobacteria</taxon>
        <taxon>Thiotrichales</taxon>
        <taxon>Thiotrichaceae</taxon>
        <taxon>Leucothrix</taxon>
    </lineage>
</organism>
<evidence type="ECO:0000313" key="15">
    <source>
        <dbReference type="EMBL" id="PWQ97821.1"/>
    </source>
</evidence>
<dbReference type="PIRSF" id="PIRSF036979">
    <property type="entry name" value="Arginase"/>
    <property type="match status" value="1"/>
</dbReference>
<evidence type="ECO:0000256" key="11">
    <source>
        <dbReference type="ARBA" id="ARBA00067513"/>
    </source>
</evidence>
<proteinExistence type="inferred from homology"/>
<evidence type="ECO:0000256" key="6">
    <source>
        <dbReference type="ARBA" id="ARBA00023115"/>
    </source>
</evidence>
<feature type="binding site" evidence="13">
    <location>
        <position position="144"/>
    </location>
    <ligand>
        <name>Mn(2+)</name>
        <dbReference type="ChEBI" id="CHEBI:29035"/>
        <label>1</label>
    </ligand>
</feature>
<keyword evidence="3 14" id="KW-0378">Hydrolase</keyword>
<dbReference type="FunFam" id="3.40.800.10:FF:000001">
    <property type="entry name" value="Agmatinase"/>
    <property type="match status" value="1"/>
</dbReference>
<feature type="binding site" evidence="13">
    <location>
        <position position="229"/>
    </location>
    <ligand>
        <name>Mn(2+)</name>
        <dbReference type="ChEBI" id="CHEBI:29035"/>
        <label>1</label>
    </ligand>
</feature>
<comment type="function">
    <text evidence="9">Catalyzes the formation of putrescine from agmatine.</text>
</comment>
<evidence type="ECO:0000256" key="4">
    <source>
        <dbReference type="ARBA" id="ARBA00023023"/>
    </source>
</evidence>
<evidence type="ECO:0000256" key="9">
    <source>
        <dbReference type="ARBA" id="ARBA00054406"/>
    </source>
</evidence>
<evidence type="ECO:0000256" key="10">
    <source>
        <dbReference type="ARBA" id="ARBA00066392"/>
    </source>
</evidence>
<dbReference type="NCBIfam" id="TIGR01230">
    <property type="entry name" value="agmatinase"/>
    <property type="match status" value="1"/>
</dbReference>
<evidence type="ECO:0000256" key="12">
    <source>
        <dbReference type="ARBA" id="ARBA00082423"/>
    </source>
</evidence>
<dbReference type="GO" id="GO:0046872">
    <property type="term" value="F:metal ion binding"/>
    <property type="evidence" value="ECO:0007669"/>
    <property type="project" value="UniProtKB-KW"/>
</dbReference>
<dbReference type="Gene3D" id="3.40.800.10">
    <property type="entry name" value="Ureohydrolase domain"/>
    <property type="match status" value="1"/>
</dbReference>
<dbReference type="OrthoDB" id="9789727at2"/>
<feature type="binding site" evidence="13">
    <location>
        <position position="148"/>
    </location>
    <ligand>
        <name>Mn(2+)</name>
        <dbReference type="ChEBI" id="CHEBI:29035"/>
        <label>1</label>
    </ligand>
</feature>
<dbReference type="GO" id="GO:0008783">
    <property type="term" value="F:agmatinase activity"/>
    <property type="evidence" value="ECO:0007669"/>
    <property type="project" value="UniProtKB-EC"/>
</dbReference>
<keyword evidence="2 13" id="KW-0479">Metal-binding</keyword>
<feature type="binding site" evidence="13">
    <location>
        <position position="121"/>
    </location>
    <ligand>
        <name>Mn(2+)</name>
        <dbReference type="ChEBI" id="CHEBI:29035"/>
        <label>1</label>
    </ligand>
</feature>
<keyword evidence="5" id="KW-0745">Spermidine biosynthesis</keyword>
<dbReference type="PROSITE" id="PS51409">
    <property type="entry name" value="ARGINASE_2"/>
    <property type="match status" value="1"/>
</dbReference>
<dbReference type="PANTHER" id="PTHR11358">
    <property type="entry name" value="ARGINASE/AGMATINASE"/>
    <property type="match status" value="1"/>
</dbReference>
<keyword evidence="6" id="KW-0620">Polyamine biosynthesis</keyword>
<protein>
    <recommendedName>
        <fullName evidence="11">Agmatinase</fullName>
        <ecNumber evidence="10">3.5.3.11</ecNumber>
    </recommendedName>
    <alternativeName>
        <fullName evidence="12">Agmatine ureohydrolase</fullName>
    </alternativeName>
</protein>
<accession>A0A317CI27</accession>
<dbReference type="Pfam" id="PF00491">
    <property type="entry name" value="Arginase"/>
    <property type="match status" value="1"/>
</dbReference>
<comment type="caution">
    <text evidence="15">The sequence shown here is derived from an EMBL/GenBank/DDBJ whole genome shotgun (WGS) entry which is preliminary data.</text>
</comment>
<dbReference type="Proteomes" id="UP000245539">
    <property type="component" value="Unassembled WGS sequence"/>
</dbReference>
<evidence type="ECO:0000256" key="7">
    <source>
        <dbReference type="ARBA" id="ARBA00023211"/>
    </source>
</evidence>
<keyword evidence="16" id="KW-1185">Reference proteome</keyword>
<dbReference type="InterPro" id="IPR020855">
    <property type="entry name" value="Ureohydrolase_Mn_BS"/>
</dbReference>
<dbReference type="InterPro" id="IPR006035">
    <property type="entry name" value="Ureohydrolase"/>
</dbReference>
<dbReference type="PROSITE" id="PS01053">
    <property type="entry name" value="ARGINASE_1"/>
    <property type="match status" value="1"/>
</dbReference>
<sequence>MSFIASDSAFCNIFSYMGLSLSRNLDDADIFVLGIPYDLATTGRAGTRSGPSAIRQASANLRWEEKRWPWNFAAFERIRVADYGDLELLTGNQQSLLDEVESHVGALLQAGKKVLCFGGDHFVALPLLRAHAAQHGKLAMIHFDAHTDTYSEEGAAFDHGSMFYHAPREGLIDSEKSIQIGIRTEYTVKGHPFEVVNAAQANDLHADQIVERIKSRVGDETTPVYLTFDIDCLDPAFAPGTGTPVVGGLTTDKVLKIIRGLQGLNIVGMDVVEVSPAYDHAEITSLAAATLGLEMLYLIASQSEDSA</sequence>
<dbReference type="RefSeq" id="WP_109837422.1">
    <property type="nucleotide sequence ID" value="NZ_QGKM01000022.1"/>
</dbReference>
<dbReference type="SUPFAM" id="SSF52768">
    <property type="entry name" value="Arginase/deacetylase"/>
    <property type="match status" value="1"/>
</dbReference>
<dbReference type="AlphaFoldDB" id="A0A317CI27"/>
<comment type="cofactor">
    <cofactor evidence="13">
        <name>Mn(2+)</name>
        <dbReference type="ChEBI" id="CHEBI:29035"/>
    </cofactor>
    <text evidence="13">Binds 2 manganese ions per subunit.</text>
</comment>
<gene>
    <name evidence="15" type="primary">speB</name>
    <name evidence="15" type="ORF">DKW60_09520</name>
</gene>
<comment type="similarity">
    <text evidence="1">Belongs to the arginase family. Agmatinase subfamily.</text>
</comment>
<dbReference type="GO" id="GO:0008295">
    <property type="term" value="P:spermidine biosynthetic process"/>
    <property type="evidence" value="ECO:0007669"/>
    <property type="project" value="UniProtKB-KW"/>
</dbReference>
<evidence type="ECO:0000256" key="8">
    <source>
        <dbReference type="ARBA" id="ARBA00050304"/>
    </source>
</evidence>